<keyword evidence="4 9" id="KW-0812">Transmembrane</keyword>
<sequence>SLFSMMAMRSARDLIPARAISRRISRSGVTVLASVASESDSESEQEQADSTICVLWHEGYEFQPQGAAIFVDISRSTLKGSFERDVIDSQAKQGYLNTNNLPFDDLLLKLTLSIEISHCESFIVFGSDIEEFVTAFERASMYSIWRSIYNRFVFAHEAGELEETCCKHLFFQDQPSILFVERNQINGSTFELKTNKYVGARKDQAQLLLLDRYDALQQRFEYDSNLFPDKLRDLEGRTLTIACFDYRPYVVLKYNTTSNSRDVGVSPNQDVYIDGAEMRLVMSFCEQFNCTVQIDTSDPSKDWGTILPNMTGVGCIGMVFDHKADLAVGAFYSWYNDYIYIDMSMYLVRAGVTCLVPAPKRMVSWFLPLEPFQATLWAAVLLCLGVEMLGLGVAHKSERLLFSEAKDDGWLASIKYGLIITFKLFLSQSGDSHALSFTVRVLLFACFLNDLIITSIYGGGLASILTIPSMEEAIDTVDRLRTHRLPFAASSEAWVESLRGSDDVSIQELLENFHIFDNEHLIQLATEARTGFTVERMTFGHFAFSDFLTPEAFEQMKIMHEDLYFQYSVAFVPRLWPMLERFNALIYRWHSSGFSKYWEYQVVADNHDSLIQNEVGSTTTSSLEDLDGPEALGMSNFVGILLIWVLGISIATLVLVAELLMGRNGRCQMLGWNGRK</sequence>
<dbReference type="PANTHER" id="PTHR42643:SF40">
    <property type="entry name" value="IONOTROPIC RECEPTOR 41A-RELATED"/>
    <property type="match status" value="1"/>
</dbReference>
<dbReference type="CTD" id="2768714"/>
<evidence type="ECO:0000313" key="11">
    <source>
        <dbReference type="Proteomes" id="UP000504634"/>
    </source>
</evidence>
<dbReference type="PANTHER" id="PTHR42643">
    <property type="entry name" value="IONOTROPIC RECEPTOR 20A-RELATED"/>
    <property type="match status" value="1"/>
</dbReference>
<keyword evidence="8" id="KW-0325">Glycoprotein</keyword>
<evidence type="ECO:0000259" key="10">
    <source>
        <dbReference type="Pfam" id="PF00060"/>
    </source>
</evidence>
<comment type="similarity">
    <text evidence="2">Belongs to the glutamate-gated ion channel (TC 1.A.10.1) family.</text>
</comment>
<keyword evidence="11" id="KW-1185">Reference proteome</keyword>
<proteinExistence type="inferred from homology"/>
<dbReference type="GeneID" id="115634384"/>
<keyword evidence="5 9" id="KW-1133">Transmembrane helix</keyword>
<dbReference type="Pfam" id="PF00060">
    <property type="entry name" value="Lig_chan"/>
    <property type="match status" value="1"/>
</dbReference>
<dbReference type="GO" id="GO:0050907">
    <property type="term" value="P:detection of chemical stimulus involved in sensory perception"/>
    <property type="evidence" value="ECO:0007669"/>
    <property type="project" value="UniProtKB-ARBA"/>
</dbReference>
<dbReference type="OrthoDB" id="8182981at2759"/>
<keyword evidence="7" id="KW-0675">Receptor</keyword>
<organism evidence="11 12">
    <name type="scientific">Drosophila lebanonensis</name>
    <name type="common">Fruit fly</name>
    <name type="synonym">Scaptodrosophila lebanonensis</name>
    <dbReference type="NCBI Taxonomy" id="7225"/>
    <lineage>
        <taxon>Eukaryota</taxon>
        <taxon>Metazoa</taxon>
        <taxon>Ecdysozoa</taxon>
        <taxon>Arthropoda</taxon>
        <taxon>Hexapoda</taxon>
        <taxon>Insecta</taxon>
        <taxon>Pterygota</taxon>
        <taxon>Neoptera</taxon>
        <taxon>Endopterygota</taxon>
        <taxon>Diptera</taxon>
        <taxon>Brachycera</taxon>
        <taxon>Muscomorpha</taxon>
        <taxon>Ephydroidea</taxon>
        <taxon>Drosophilidae</taxon>
        <taxon>Scaptodrosophila</taxon>
    </lineage>
</organism>
<dbReference type="AlphaFoldDB" id="A0A6J2UI16"/>
<comment type="subcellular location">
    <subcellularLocation>
        <location evidence="1">Cell membrane</location>
        <topology evidence="1">Multi-pass membrane protein</topology>
    </subcellularLocation>
</comment>
<dbReference type="Proteomes" id="UP000504634">
    <property type="component" value="Unplaced"/>
</dbReference>
<feature type="non-terminal residue" evidence="12">
    <location>
        <position position="1"/>
    </location>
</feature>
<keyword evidence="6 9" id="KW-0472">Membrane</keyword>
<keyword evidence="3" id="KW-1003">Cell membrane</keyword>
<evidence type="ECO:0000256" key="3">
    <source>
        <dbReference type="ARBA" id="ARBA00022475"/>
    </source>
</evidence>
<reference evidence="12" key="1">
    <citation type="submission" date="2025-08" db="UniProtKB">
        <authorList>
            <consortium name="RefSeq"/>
        </authorList>
    </citation>
    <scope>IDENTIFICATION</scope>
    <source>
        <strain evidence="12">11010-0011.00</strain>
        <tissue evidence="12">Whole body</tissue>
    </source>
</reference>
<dbReference type="InterPro" id="IPR052192">
    <property type="entry name" value="Insect_Ionotropic_Sensory_Rcpt"/>
</dbReference>
<evidence type="ECO:0000256" key="1">
    <source>
        <dbReference type="ARBA" id="ARBA00004651"/>
    </source>
</evidence>
<accession>A0A6J2UI16</accession>
<feature type="domain" description="Ionotropic glutamate receptor C-terminal" evidence="10">
    <location>
        <begin position="375"/>
        <end position="648"/>
    </location>
</feature>
<evidence type="ECO:0000313" key="12">
    <source>
        <dbReference type="RefSeq" id="XP_030387929.1"/>
    </source>
</evidence>
<dbReference type="Gene3D" id="1.10.287.70">
    <property type="match status" value="1"/>
</dbReference>
<evidence type="ECO:0000256" key="9">
    <source>
        <dbReference type="SAM" id="Phobius"/>
    </source>
</evidence>
<evidence type="ECO:0000256" key="2">
    <source>
        <dbReference type="ARBA" id="ARBA00008685"/>
    </source>
</evidence>
<evidence type="ECO:0000256" key="7">
    <source>
        <dbReference type="ARBA" id="ARBA00023170"/>
    </source>
</evidence>
<dbReference type="InterPro" id="IPR001320">
    <property type="entry name" value="Iontro_rcpt_C"/>
</dbReference>
<protein>
    <submittedName>
        <fullName evidence="12">Uncharacterized protein LOC115634384</fullName>
    </submittedName>
</protein>
<feature type="transmembrane region" description="Helical" evidence="9">
    <location>
        <begin position="637"/>
        <end position="660"/>
    </location>
</feature>
<evidence type="ECO:0000256" key="4">
    <source>
        <dbReference type="ARBA" id="ARBA00022692"/>
    </source>
</evidence>
<gene>
    <name evidence="12" type="primary">LOC115634384</name>
</gene>
<dbReference type="GO" id="GO:0005886">
    <property type="term" value="C:plasma membrane"/>
    <property type="evidence" value="ECO:0007669"/>
    <property type="project" value="UniProtKB-SubCell"/>
</dbReference>
<evidence type="ECO:0000256" key="5">
    <source>
        <dbReference type="ARBA" id="ARBA00022989"/>
    </source>
</evidence>
<dbReference type="SUPFAM" id="SSF53850">
    <property type="entry name" value="Periplasmic binding protein-like II"/>
    <property type="match status" value="1"/>
</dbReference>
<evidence type="ECO:0000256" key="8">
    <source>
        <dbReference type="ARBA" id="ARBA00023180"/>
    </source>
</evidence>
<name>A0A6J2UI16_DROLE</name>
<dbReference type="RefSeq" id="XP_030387929.1">
    <property type="nucleotide sequence ID" value="XM_030532069.1"/>
</dbReference>
<dbReference type="GO" id="GO:0015276">
    <property type="term" value="F:ligand-gated monoatomic ion channel activity"/>
    <property type="evidence" value="ECO:0007669"/>
    <property type="project" value="InterPro"/>
</dbReference>
<evidence type="ECO:0000256" key="6">
    <source>
        <dbReference type="ARBA" id="ARBA00023136"/>
    </source>
</evidence>
<dbReference type="Gene3D" id="3.40.190.10">
    <property type="entry name" value="Periplasmic binding protein-like II"/>
    <property type="match status" value="1"/>
</dbReference>